<comment type="caution">
    <text evidence="2">The sequence shown here is derived from an EMBL/GenBank/DDBJ whole genome shotgun (WGS) entry which is preliminary data.</text>
</comment>
<keyword evidence="3" id="KW-1185">Reference proteome</keyword>
<sequence length="79" mass="8730">MRLFTKLSDKLNGSGSSSSLFTPNKAANMGDKEDIVPAMLLQTQYPKPPVSDTATHHHHTTPQIPTMLQRHTTPHPTIQ</sequence>
<dbReference type="EMBL" id="JAPQKO010000001">
    <property type="protein sequence ID" value="KAJ5182918.1"/>
    <property type="molecule type" value="Genomic_DNA"/>
</dbReference>
<feature type="compositionally biased region" description="Polar residues" evidence="1">
    <location>
        <begin position="62"/>
        <end position="79"/>
    </location>
</feature>
<reference evidence="2" key="2">
    <citation type="journal article" date="2023" name="IMA Fungus">
        <title>Comparative genomic study of the Penicillium genus elucidates a diverse pangenome and 15 lateral gene transfer events.</title>
        <authorList>
            <person name="Petersen C."/>
            <person name="Sorensen T."/>
            <person name="Nielsen M.R."/>
            <person name="Sondergaard T.E."/>
            <person name="Sorensen J.L."/>
            <person name="Fitzpatrick D.A."/>
            <person name="Frisvad J.C."/>
            <person name="Nielsen K.L."/>
        </authorList>
    </citation>
    <scope>NUCLEOTIDE SEQUENCE</scope>
    <source>
        <strain evidence="2">IBT 21917</strain>
    </source>
</reference>
<dbReference type="AlphaFoldDB" id="A0A9W9LYU5"/>
<accession>A0A9W9LYU5</accession>
<gene>
    <name evidence="2" type="ORF">N7492_000534</name>
</gene>
<feature type="region of interest" description="Disordered" evidence="1">
    <location>
        <begin position="1"/>
        <end position="28"/>
    </location>
</feature>
<evidence type="ECO:0000313" key="2">
    <source>
        <dbReference type="EMBL" id="KAJ5182918.1"/>
    </source>
</evidence>
<reference evidence="2" key="1">
    <citation type="submission" date="2022-11" db="EMBL/GenBank/DDBJ databases">
        <authorList>
            <person name="Petersen C."/>
        </authorList>
    </citation>
    <scope>NUCLEOTIDE SEQUENCE</scope>
    <source>
        <strain evidence="2">IBT 21917</strain>
    </source>
</reference>
<proteinExistence type="predicted"/>
<protein>
    <submittedName>
        <fullName evidence="2">Uncharacterized protein</fullName>
    </submittedName>
</protein>
<organism evidence="2 3">
    <name type="scientific">Penicillium capsulatum</name>
    <dbReference type="NCBI Taxonomy" id="69766"/>
    <lineage>
        <taxon>Eukaryota</taxon>
        <taxon>Fungi</taxon>
        <taxon>Dikarya</taxon>
        <taxon>Ascomycota</taxon>
        <taxon>Pezizomycotina</taxon>
        <taxon>Eurotiomycetes</taxon>
        <taxon>Eurotiomycetidae</taxon>
        <taxon>Eurotiales</taxon>
        <taxon>Aspergillaceae</taxon>
        <taxon>Penicillium</taxon>
    </lineage>
</organism>
<evidence type="ECO:0000313" key="3">
    <source>
        <dbReference type="Proteomes" id="UP001146351"/>
    </source>
</evidence>
<feature type="region of interest" description="Disordered" evidence="1">
    <location>
        <begin position="45"/>
        <end position="79"/>
    </location>
</feature>
<name>A0A9W9LYU5_9EURO</name>
<dbReference type="Proteomes" id="UP001146351">
    <property type="component" value="Unassembled WGS sequence"/>
</dbReference>
<evidence type="ECO:0000256" key="1">
    <source>
        <dbReference type="SAM" id="MobiDB-lite"/>
    </source>
</evidence>